<comment type="caution">
    <text evidence="3">The sequence shown here is derived from an EMBL/GenBank/DDBJ whole genome shotgun (WGS) entry which is preliminary data.</text>
</comment>
<protein>
    <recommendedName>
        <fullName evidence="2">Phosphatidate phosphatase APP1 catalytic domain-containing protein</fullName>
    </recommendedName>
</protein>
<feature type="compositionally biased region" description="Low complexity" evidence="1">
    <location>
        <begin position="285"/>
        <end position="309"/>
    </location>
</feature>
<accession>A0A8H7RSG3</accession>
<dbReference type="OrthoDB" id="2117591at2759"/>
<feature type="region of interest" description="Disordered" evidence="1">
    <location>
        <begin position="603"/>
        <end position="631"/>
    </location>
</feature>
<proteinExistence type="predicted"/>
<gene>
    <name evidence="3" type="ORF">INT45_005441</name>
</gene>
<feature type="region of interest" description="Disordered" evidence="1">
    <location>
        <begin position="208"/>
        <end position="237"/>
    </location>
</feature>
<sequence>MTIQSENYQQQLHHPYASPNNEFGYVYSPTSTDSFNMPASFTNVISTKLTSNDTNSNTITKSSDREVVLFPTYAMRKKDDPSQWVVQTKGWALSHNISVAKQKVAMGVTKNIAGKTSADRPSSDRFEQRFKYFLAKNKGNKKFVIHADGATSIEQRMQDISNDEKHQQDEYSTTAYTIDNNSSNDMDADMIVDKNAAAIEPFFIPQQSTNSKVRRSSAASTDSGFQSSPADDDNEKKLDDDFYYYEQPLQNINTTAPPLLIDPLLAFRPGNPLSTVLDGGRRPHSASTTSFRSQSDSSTSGSGLSSPSSNTTFVTFTSNSNDEFYSNNNQLTVDSIESSSSSSTASSSMNETTTIGATTITSIYNTEIKTENTGFMNGEIIIPDSQVQLWAKEHDQCTTRIIRLRSQAETFKPSFGHVSLVEPKGISIISDIDDTIKDTQILAGPRTVLSNTFFKQSRDVPGMADAYMHWYTQGAAFHYVSNSPFQLMPMLDQFLKSSAFPPGSMHLRVDGKLLARLIEVPGRAKRDAILQIMKDFPHRQFVLIGDSGEIDLEIYAHIAAEYHNRILKIFIRDVSSNKKKDELQQQQQQLGRRNTISAMTSLFTPNTSKNNNNKQRPPNSINSNDASSRRAATLGDMSSIPSVSLQSRVAKAKQLCSVDIVIFQDAETLRSDSIIRDALWNSLDEQS</sequence>
<dbReference type="InterPro" id="IPR019236">
    <property type="entry name" value="APP1_cat"/>
</dbReference>
<feature type="domain" description="Phosphatidate phosphatase APP1 catalytic" evidence="2">
    <location>
        <begin position="426"/>
        <end position="573"/>
    </location>
</feature>
<dbReference type="Pfam" id="PF09949">
    <property type="entry name" value="APP1_cat"/>
    <property type="match status" value="1"/>
</dbReference>
<evidence type="ECO:0000259" key="2">
    <source>
        <dbReference type="Pfam" id="PF09949"/>
    </source>
</evidence>
<dbReference type="GO" id="GO:0008195">
    <property type="term" value="F:phosphatidate phosphatase activity"/>
    <property type="evidence" value="ECO:0007669"/>
    <property type="project" value="InterPro"/>
</dbReference>
<feature type="compositionally biased region" description="Polar residues" evidence="1">
    <location>
        <begin position="603"/>
        <end position="626"/>
    </location>
</feature>
<organism evidence="3 4">
    <name type="scientific">Circinella minor</name>
    <dbReference type="NCBI Taxonomy" id="1195481"/>
    <lineage>
        <taxon>Eukaryota</taxon>
        <taxon>Fungi</taxon>
        <taxon>Fungi incertae sedis</taxon>
        <taxon>Mucoromycota</taxon>
        <taxon>Mucoromycotina</taxon>
        <taxon>Mucoromycetes</taxon>
        <taxon>Mucorales</taxon>
        <taxon>Lichtheimiaceae</taxon>
        <taxon>Circinella</taxon>
    </lineage>
</organism>
<dbReference type="Proteomes" id="UP000646827">
    <property type="component" value="Unassembled WGS sequence"/>
</dbReference>
<dbReference type="PANTHER" id="PTHR28208:SF3">
    <property type="entry name" value="PHOSPHATIDATE PHOSPHATASE APP1"/>
    <property type="match status" value="1"/>
</dbReference>
<evidence type="ECO:0000313" key="4">
    <source>
        <dbReference type="Proteomes" id="UP000646827"/>
    </source>
</evidence>
<evidence type="ECO:0000256" key="1">
    <source>
        <dbReference type="SAM" id="MobiDB-lite"/>
    </source>
</evidence>
<dbReference type="InterPro" id="IPR052935">
    <property type="entry name" value="Mg2+_PAP"/>
</dbReference>
<feature type="region of interest" description="Disordered" evidence="1">
    <location>
        <begin position="274"/>
        <end position="309"/>
    </location>
</feature>
<keyword evidence="4" id="KW-1185">Reference proteome</keyword>
<dbReference type="AlphaFoldDB" id="A0A8H7RSG3"/>
<dbReference type="PANTHER" id="PTHR28208">
    <property type="entry name" value="PHOSPHATIDATE PHOSPHATASE APP1"/>
    <property type="match status" value="1"/>
</dbReference>
<name>A0A8H7RSG3_9FUNG</name>
<feature type="compositionally biased region" description="Polar residues" evidence="1">
    <location>
        <begin position="208"/>
        <end position="229"/>
    </location>
</feature>
<evidence type="ECO:0000313" key="3">
    <source>
        <dbReference type="EMBL" id="KAG2215412.1"/>
    </source>
</evidence>
<reference evidence="3 4" key="1">
    <citation type="submission" date="2020-12" db="EMBL/GenBank/DDBJ databases">
        <title>Metabolic potential, ecology and presence of endohyphal bacteria is reflected in genomic diversity of Mucoromycotina.</title>
        <authorList>
            <person name="Muszewska A."/>
            <person name="Okrasinska A."/>
            <person name="Steczkiewicz K."/>
            <person name="Drgas O."/>
            <person name="Orlowska M."/>
            <person name="Perlinska-Lenart U."/>
            <person name="Aleksandrzak-Piekarczyk T."/>
            <person name="Szatraj K."/>
            <person name="Zielenkiewicz U."/>
            <person name="Pilsyk S."/>
            <person name="Malc E."/>
            <person name="Mieczkowski P."/>
            <person name="Kruszewska J.S."/>
            <person name="Biernat P."/>
            <person name="Pawlowska J."/>
        </authorList>
    </citation>
    <scope>NUCLEOTIDE SEQUENCE [LARGE SCALE GENOMIC DNA]</scope>
    <source>
        <strain evidence="3 4">CBS 142.35</strain>
    </source>
</reference>
<dbReference type="EMBL" id="JAEPRB010000518">
    <property type="protein sequence ID" value="KAG2215412.1"/>
    <property type="molecule type" value="Genomic_DNA"/>
</dbReference>